<dbReference type="Proteomes" id="UP000184533">
    <property type="component" value="Unassembled WGS sequence"/>
</dbReference>
<dbReference type="GO" id="GO:0008800">
    <property type="term" value="F:beta-lactamase activity"/>
    <property type="evidence" value="ECO:0007669"/>
    <property type="project" value="UniProtKB-EC"/>
</dbReference>
<dbReference type="AlphaFoldDB" id="A0A1M5E9U6"/>
<dbReference type="InterPro" id="IPR012338">
    <property type="entry name" value="Beta-lactam/transpept-like"/>
</dbReference>
<evidence type="ECO:0000256" key="1">
    <source>
        <dbReference type="ARBA" id="ARBA00001526"/>
    </source>
</evidence>
<dbReference type="RefSeq" id="WP_072866610.1">
    <property type="nucleotide sequence ID" value="NZ_FQVC01000013.1"/>
</dbReference>
<feature type="chain" id="PRO_5012183463" description="beta-lactamase" evidence="5">
    <location>
        <begin position="27"/>
        <end position="290"/>
    </location>
</feature>
<protein>
    <recommendedName>
        <fullName evidence="3">beta-lactamase</fullName>
        <ecNumber evidence="3">3.5.2.6</ecNumber>
    </recommendedName>
</protein>
<dbReference type="PANTHER" id="PTHR35333:SF3">
    <property type="entry name" value="BETA-LACTAMASE-TYPE TRANSPEPTIDASE FOLD CONTAINING PROTEIN"/>
    <property type="match status" value="1"/>
</dbReference>
<evidence type="ECO:0000259" key="6">
    <source>
        <dbReference type="Pfam" id="PF13354"/>
    </source>
</evidence>
<dbReference type="Gene3D" id="3.40.710.10">
    <property type="entry name" value="DD-peptidase/beta-lactamase superfamily"/>
    <property type="match status" value="1"/>
</dbReference>
<evidence type="ECO:0000313" key="7">
    <source>
        <dbReference type="EMBL" id="SHF75904.1"/>
    </source>
</evidence>
<sequence length="290" mass="30788">MAFLLNRRSVILGLLAASQVSGSAFADDGEFSQRIAELEARGGGRLGVCVIDTATGRSVAHRGDERFPFCSTYKLLAATFLLKRVEAGQEQLDRRIRYGVADLVGAAPYTGKYAGGSGVSLQRLAEAAMTQSDGTAANLIVETFGGPAELTRYARTLGDAVTRVDRYEPELAEAVPGDPRDTTSPNAMAENVRKVVMGEALQQAGTAQMVAWLMANRTGDERLRAGTPDDWIIGDKTGSSRNGATNDIGFMQPPGRSPLIVAAYYAESKLNSAGRSAVLADVARVIVQTL</sequence>
<evidence type="ECO:0000313" key="8">
    <source>
        <dbReference type="Proteomes" id="UP000184533"/>
    </source>
</evidence>
<dbReference type="InterPro" id="IPR045155">
    <property type="entry name" value="Beta-lactam_cat"/>
</dbReference>
<evidence type="ECO:0000256" key="5">
    <source>
        <dbReference type="SAM" id="SignalP"/>
    </source>
</evidence>
<feature type="signal peptide" evidence="5">
    <location>
        <begin position="1"/>
        <end position="26"/>
    </location>
</feature>
<dbReference type="NCBIfam" id="NF033103">
    <property type="entry name" value="bla_class_A"/>
    <property type="match status" value="1"/>
</dbReference>
<feature type="domain" description="Beta-lactamase class A catalytic" evidence="6">
    <location>
        <begin position="47"/>
        <end position="264"/>
    </location>
</feature>
<dbReference type="GO" id="GO:0046677">
    <property type="term" value="P:response to antibiotic"/>
    <property type="evidence" value="ECO:0007669"/>
    <property type="project" value="InterPro"/>
</dbReference>
<dbReference type="GO" id="GO:0030655">
    <property type="term" value="P:beta-lactam antibiotic catabolic process"/>
    <property type="evidence" value="ECO:0007669"/>
    <property type="project" value="InterPro"/>
</dbReference>
<gene>
    <name evidence="7" type="ORF">SAMN02745223_03468</name>
</gene>
<dbReference type="Pfam" id="PF13354">
    <property type="entry name" value="Beta-lactamase2"/>
    <property type="match status" value="1"/>
</dbReference>
<evidence type="ECO:0000256" key="2">
    <source>
        <dbReference type="ARBA" id="ARBA00009009"/>
    </source>
</evidence>
<comment type="similarity">
    <text evidence="2">Belongs to the class-A beta-lactamase family.</text>
</comment>
<dbReference type="PANTHER" id="PTHR35333">
    <property type="entry name" value="BETA-LACTAMASE"/>
    <property type="match status" value="1"/>
</dbReference>
<dbReference type="EC" id="3.5.2.6" evidence="3"/>
<keyword evidence="5" id="KW-0732">Signal</keyword>
<evidence type="ECO:0000256" key="4">
    <source>
        <dbReference type="SAM" id="MobiDB-lite"/>
    </source>
</evidence>
<dbReference type="InterPro" id="IPR000871">
    <property type="entry name" value="Beta-lactam_class-A"/>
</dbReference>
<evidence type="ECO:0000256" key="3">
    <source>
        <dbReference type="ARBA" id="ARBA00012865"/>
    </source>
</evidence>
<dbReference type="PRINTS" id="PR00118">
    <property type="entry name" value="BLACTAMASEA"/>
</dbReference>
<accession>A0A1M5E9U6</accession>
<reference evidence="7 8" key="1">
    <citation type="submission" date="2016-11" db="EMBL/GenBank/DDBJ databases">
        <authorList>
            <person name="Jaros S."/>
            <person name="Januszkiewicz K."/>
            <person name="Wedrychowicz H."/>
        </authorList>
    </citation>
    <scope>NUCLEOTIDE SEQUENCE [LARGE SCALE GENOMIC DNA]</scope>
    <source>
        <strain evidence="7 8">DSM 17137</strain>
    </source>
</reference>
<proteinExistence type="inferred from homology"/>
<feature type="region of interest" description="Disordered" evidence="4">
    <location>
        <begin position="225"/>
        <end position="251"/>
    </location>
</feature>
<organism evidence="7 8">
    <name type="scientific">Devosia limi DSM 17137</name>
    <dbReference type="NCBI Taxonomy" id="1121477"/>
    <lineage>
        <taxon>Bacteria</taxon>
        <taxon>Pseudomonadati</taxon>
        <taxon>Pseudomonadota</taxon>
        <taxon>Alphaproteobacteria</taxon>
        <taxon>Hyphomicrobiales</taxon>
        <taxon>Devosiaceae</taxon>
        <taxon>Devosia</taxon>
    </lineage>
</organism>
<dbReference type="EMBL" id="FQVC01000013">
    <property type="protein sequence ID" value="SHF75904.1"/>
    <property type="molecule type" value="Genomic_DNA"/>
</dbReference>
<comment type="catalytic activity">
    <reaction evidence="1">
        <text>a beta-lactam + H2O = a substituted beta-amino acid</text>
        <dbReference type="Rhea" id="RHEA:20401"/>
        <dbReference type="ChEBI" id="CHEBI:15377"/>
        <dbReference type="ChEBI" id="CHEBI:35627"/>
        <dbReference type="ChEBI" id="CHEBI:140347"/>
        <dbReference type="EC" id="3.5.2.6"/>
    </reaction>
</comment>
<name>A0A1M5E9U6_9HYPH</name>
<dbReference type="SUPFAM" id="SSF56601">
    <property type="entry name" value="beta-lactamase/transpeptidase-like"/>
    <property type="match status" value="1"/>
</dbReference>